<feature type="non-terminal residue" evidence="1">
    <location>
        <position position="1"/>
    </location>
</feature>
<evidence type="ECO:0000313" key="2">
    <source>
        <dbReference type="Proteomes" id="UP000309997"/>
    </source>
</evidence>
<dbReference type="EMBL" id="RCHU02000001">
    <property type="protein sequence ID" value="KAL3611043.1"/>
    <property type="molecule type" value="Genomic_DNA"/>
</dbReference>
<organism evidence="1 2">
    <name type="scientific">Populus alba</name>
    <name type="common">White poplar</name>
    <dbReference type="NCBI Taxonomy" id="43335"/>
    <lineage>
        <taxon>Eukaryota</taxon>
        <taxon>Viridiplantae</taxon>
        <taxon>Streptophyta</taxon>
        <taxon>Embryophyta</taxon>
        <taxon>Tracheophyta</taxon>
        <taxon>Spermatophyta</taxon>
        <taxon>Magnoliopsida</taxon>
        <taxon>eudicotyledons</taxon>
        <taxon>Gunneridae</taxon>
        <taxon>Pentapetalae</taxon>
        <taxon>rosids</taxon>
        <taxon>fabids</taxon>
        <taxon>Malpighiales</taxon>
        <taxon>Salicaceae</taxon>
        <taxon>Saliceae</taxon>
        <taxon>Populus</taxon>
    </lineage>
</organism>
<proteinExistence type="predicted"/>
<protein>
    <submittedName>
        <fullName evidence="1">Uncharacterized protein</fullName>
    </submittedName>
</protein>
<reference evidence="1 2" key="1">
    <citation type="journal article" date="2024" name="Plant Biotechnol. J.">
        <title>Genome and CRISPR/Cas9 system of a widespread forest tree (Populus alba) in the world.</title>
        <authorList>
            <person name="Liu Y.J."/>
            <person name="Jiang P.F."/>
            <person name="Han X.M."/>
            <person name="Li X.Y."/>
            <person name="Wang H.M."/>
            <person name="Wang Y.J."/>
            <person name="Wang X.X."/>
            <person name="Zeng Q.Y."/>
        </authorList>
    </citation>
    <scope>NUCLEOTIDE SEQUENCE [LARGE SCALE GENOMIC DNA]</scope>
    <source>
        <strain evidence="2">cv. PAL-ZL1</strain>
    </source>
</reference>
<comment type="caution">
    <text evidence="1">The sequence shown here is derived from an EMBL/GenBank/DDBJ whole genome shotgun (WGS) entry which is preliminary data.</text>
</comment>
<sequence length="248" mass="28692">FEGETNRRGKGPNIWDTFIEEHPERITDHSNANVAVDFYNRYKEDVQRMKEMGMDAFRFSISWSRVLPHGRLSAGINEEGIQFYNNLIDELIKNNIQPYVTLFHWDTPQAIEDKYGGFLSSNILNDFRDFVELCFQKFGDRVKHWITLNEPYIFSVYGYDTGTVAPGRLSTLENYPIQPKISGATEVYIVTHHQLLAHATAVKVYKEKYQACQGGKIGITLVSYWFEPYSTSESDRMATKRSLDFMLG</sequence>
<accession>A0ACC4D1Q0</accession>
<gene>
    <name evidence="1" type="ORF">D5086_002063</name>
</gene>
<feature type="non-terminal residue" evidence="1">
    <location>
        <position position="248"/>
    </location>
</feature>
<name>A0ACC4D1Q0_POPAL</name>
<keyword evidence="2" id="KW-1185">Reference proteome</keyword>
<evidence type="ECO:0000313" key="1">
    <source>
        <dbReference type="EMBL" id="KAL3611043.1"/>
    </source>
</evidence>
<dbReference type="Proteomes" id="UP000309997">
    <property type="component" value="Unassembled WGS sequence"/>
</dbReference>